<dbReference type="PROSITE" id="PS50294">
    <property type="entry name" value="WD_REPEATS_REGION"/>
    <property type="match status" value="2"/>
</dbReference>
<feature type="region of interest" description="Disordered" evidence="4">
    <location>
        <begin position="162"/>
        <end position="205"/>
    </location>
</feature>
<dbReference type="InterPro" id="IPR015943">
    <property type="entry name" value="WD40/YVTN_repeat-like_dom_sf"/>
</dbReference>
<evidence type="ECO:0000256" key="4">
    <source>
        <dbReference type="SAM" id="MobiDB-lite"/>
    </source>
</evidence>
<dbReference type="SUPFAM" id="SSF50978">
    <property type="entry name" value="WD40 repeat-like"/>
    <property type="match status" value="1"/>
</dbReference>
<evidence type="ECO:0000256" key="1">
    <source>
        <dbReference type="ARBA" id="ARBA00022574"/>
    </source>
</evidence>
<evidence type="ECO:0000256" key="2">
    <source>
        <dbReference type="ARBA" id="ARBA00022737"/>
    </source>
</evidence>
<feature type="repeat" description="WD" evidence="3">
    <location>
        <begin position="611"/>
        <end position="627"/>
    </location>
</feature>
<evidence type="ECO:0000259" key="5">
    <source>
        <dbReference type="PROSITE" id="PS50897"/>
    </source>
</evidence>
<feature type="region of interest" description="Disordered" evidence="4">
    <location>
        <begin position="683"/>
        <end position="718"/>
    </location>
</feature>
<dbReference type="SMART" id="SM00668">
    <property type="entry name" value="CTLH"/>
    <property type="match status" value="1"/>
</dbReference>
<dbReference type="Gene3D" id="2.130.10.10">
    <property type="entry name" value="YVTN repeat-like/Quinoprotein amine dehydrogenase"/>
    <property type="match status" value="3"/>
</dbReference>
<organism evidence="6 7">
    <name type="scientific">Agrocybe chaxingu</name>
    <dbReference type="NCBI Taxonomy" id="84603"/>
    <lineage>
        <taxon>Eukaryota</taxon>
        <taxon>Fungi</taxon>
        <taxon>Dikarya</taxon>
        <taxon>Basidiomycota</taxon>
        <taxon>Agaricomycotina</taxon>
        <taxon>Agaricomycetes</taxon>
        <taxon>Agaricomycetidae</taxon>
        <taxon>Agaricales</taxon>
        <taxon>Agaricineae</taxon>
        <taxon>Strophariaceae</taxon>
        <taxon>Agrocybe</taxon>
    </lineage>
</organism>
<gene>
    <name evidence="6" type="ORF">NLJ89_g9048</name>
</gene>
<dbReference type="Proteomes" id="UP001148786">
    <property type="component" value="Unassembled WGS sequence"/>
</dbReference>
<dbReference type="PROSITE" id="PS50082">
    <property type="entry name" value="WD_REPEATS_2"/>
    <property type="match status" value="3"/>
</dbReference>
<dbReference type="InterPro" id="IPR051350">
    <property type="entry name" value="WD_repeat-ST_regulator"/>
</dbReference>
<dbReference type="OrthoDB" id="972532at2759"/>
<feature type="repeat" description="WD" evidence="3">
    <location>
        <begin position="432"/>
        <end position="463"/>
    </location>
</feature>
<feature type="repeat" description="WD" evidence="3">
    <location>
        <begin position="643"/>
        <end position="672"/>
    </location>
</feature>
<dbReference type="PANTHER" id="PTHR22838:SF0">
    <property type="entry name" value="WD REPEAT-CONTAINING PROTEIN 26"/>
    <property type="match status" value="1"/>
</dbReference>
<dbReference type="InterPro" id="IPR036322">
    <property type="entry name" value="WD40_repeat_dom_sf"/>
</dbReference>
<feature type="domain" description="CTLH" evidence="5">
    <location>
        <begin position="295"/>
        <end position="352"/>
    </location>
</feature>
<feature type="compositionally biased region" description="Polar residues" evidence="4">
    <location>
        <begin position="1"/>
        <end position="11"/>
    </location>
</feature>
<dbReference type="PROSITE" id="PS50896">
    <property type="entry name" value="LISH"/>
    <property type="match status" value="1"/>
</dbReference>
<dbReference type="InterPro" id="IPR006594">
    <property type="entry name" value="LisH"/>
</dbReference>
<dbReference type="PANTHER" id="PTHR22838">
    <property type="entry name" value="WD REPEAT PROTEIN 26-RELATED"/>
    <property type="match status" value="1"/>
</dbReference>
<reference evidence="6" key="1">
    <citation type="submission" date="2022-07" db="EMBL/GenBank/DDBJ databases">
        <title>Genome Sequence of Agrocybe chaxingu.</title>
        <authorList>
            <person name="Buettner E."/>
        </authorList>
    </citation>
    <scope>NUCLEOTIDE SEQUENCE</scope>
    <source>
        <strain evidence="6">MP-N11</strain>
    </source>
</reference>
<dbReference type="InterPro" id="IPR001680">
    <property type="entry name" value="WD40_rpt"/>
</dbReference>
<dbReference type="Pfam" id="PF23627">
    <property type="entry name" value="LisH_WDR26"/>
    <property type="match status" value="1"/>
</dbReference>
<sequence>MSGGRASQSTFSSSPPAPVQPSPVRRARRLSRYSYPAARNHYHITILALNDHERLATIDSSTHSTPTRDISSTPNPSHATVELADIAGRSSSISTPAFAHRIAADASAATSLVPSTRSHSEFEEESSSAHPAALSPAPDAEHSRARKRQRIAHSSLLLSSHHTTLVDHSSSSTPFQSMMRLSEADRDSPLSISPDMSAHAGPSSVASGSFDGPVVTNGRTNGCAPVTNGTGAVMGNGIQKHGKSIAKVTLPGTTLYDDSDVDREEFVRLVIQSLRDVGYIESAATLEAESGYTMESPEVSQFRQYILDGMWSKAEIALERLMSEEDEAIWDAKFLISRQKYLELVESRKPTAALQVLRNELAPLNVDSDQLHTLSSLIMCSEPEDLRRRAGWDGASGSSRRQLLDTLHDYIPSAVMIPQRRSDFPKITTTILEVHMDEIWNIEWSHDGAYLASASKDKTAIIWRRGDSEGRVRDPWSLMAIRITGLTITPDSRHIVAIGMEYAAGYPPASDAPQSRGVQAGEASSNAGGNGLVSPHRMIVVDLATKQTQSSTRLEGDLTSVQTSQDSQFALINHAPNEIQLWDLETSRVVRTYTDLKQGRHVIRSCFGGVDGNFVVSGSEDGKIYVWHRDSGVLLECLSGHGEGSVNSVAWNPTNERMFASCSDDSTIRIWEAPPVDFYAAELPAEQPTSSSSSSFVEKGKGKIRQRAEGGDVEPNAW</sequence>
<dbReference type="AlphaFoldDB" id="A0A9W8JU15"/>
<dbReference type="Pfam" id="PF00400">
    <property type="entry name" value="WD40"/>
    <property type="match status" value="3"/>
</dbReference>
<keyword evidence="1 3" id="KW-0853">WD repeat</keyword>
<feature type="region of interest" description="Disordered" evidence="4">
    <location>
        <begin position="510"/>
        <end position="533"/>
    </location>
</feature>
<name>A0A9W8JU15_9AGAR</name>
<feature type="region of interest" description="Disordered" evidence="4">
    <location>
        <begin position="110"/>
        <end position="149"/>
    </location>
</feature>
<evidence type="ECO:0000313" key="7">
    <source>
        <dbReference type="Proteomes" id="UP001148786"/>
    </source>
</evidence>
<comment type="caution">
    <text evidence="6">The sequence shown here is derived from an EMBL/GenBank/DDBJ whole genome shotgun (WGS) entry which is preliminary data.</text>
</comment>
<protein>
    <recommendedName>
        <fullName evidence="5">CTLH domain-containing protein</fullName>
    </recommendedName>
</protein>
<accession>A0A9W8JU15</accession>
<feature type="compositionally biased region" description="Basic and acidic residues" evidence="4">
    <location>
        <begin position="698"/>
        <end position="710"/>
    </location>
</feature>
<evidence type="ECO:0000313" key="6">
    <source>
        <dbReference type="EMBL" id="KAJ3502077.1"/>
    </source>
</evidence>
<feature type="compositionally biased region" description="Low complexity" evidence="4">
    <location>
        <begin position="162"/>
        <end position="173"/>
    </location>
</feature>
<proteinExistence type="predicted"/>
<dbReference type="InterPro" id="IPR006595">
    <property type="entry name" value="CTLH_C"/>
</dbReference>
<keyword evidence="7" id="KW-1185">Reference proteome</keyword>
<evidence type="ECO:0000256" key="3">
    <source>
        <dbReference type="PROSITE-ProRule" id="PRU00221"/>
    </source>
</evidence>
<dbReference type="SMART" id="SM00320">
    <property type="entry name" value="WD40"/>
    <property type="match status" value="4"/>
</dbReference>
<dbReference type="PROSITE" id="PS50897">
    <property type="entry name" value="CTLH"/>
    <property type="match status" value="1"/>
</dbReference>
<keyword evidence="2" id="KW-0677">Repeat</keyword>
<feature type="region of interest" description="Disordered" evidence="4">
    <location>
        <begin position="1"/>
        <end position="27"/>
    </location>
</feature>
<feature type="compositionally biased region" description="Low complexity" evidence="4">
    <location>
        <begin position="128"/>
        <end position="138"/>
    </location>
</feature>
<dbReference type="EMBL" id="JANKHO010001333">
    <property type="protein sequence ID" value="KAJ3502077.1"/>
    <property type="molecule type" value="Genomic_DNA"/>
</dbReference>